<evidence type="ECO:0000256" key="18">
    <source>
        <dbReference type="ARBA" id="ARBA00049504"/>
    </source>
</evidence>
<dbReference type="EMBL" id="CP047156">
    <property type="protein sequence ID" value="QHC02409.1"/>
    <property type="molecule type" value="Genomic_DNA"/>
</dbReference>
<dbReference type="EC" id="2.7.8.26" evidence="5 19"/>
<evidence type="ECO:0000256" key="17">
    <source>
        <dbReference type="ARBA" id="ARBA00048623"/>
    </source>
</evidence>
<keyword evidence="21" id="KW-1185">Reference proteome</keyword>
<comment type="pathway">
    <text evidence="3 19">Cofactor biosynthesis; adenosylcobalamin biosynthesis; adenosylcobalamin from cob(II)yrinate a,c-diamide: step 7/7.</text>
</comment>
<dbReference type="InterPro" id="IPR003805">
    <property type="entry name" value="CobS"/>
</dbReference>
<evidence type="ECO:0000256" key="14">
    <source>
        <dbReference type="ARBA" id="ARBA00025228"/>
    </source>
</evidence>
<comment type="subcellular location">
    <subcellularLocation>
        <location evidence="2 19">Cell membrane</location>
        <topology evidence="2 19">Multi-pass membrane protein</topology>
    </subcellularLocation>
</comment>
<dbReference type="GO" id="GO:0009236">
    <property type="term" value="P:cobalamin biosynthetic process"/>
    <property type="evidence" value="ECO:0007669"/>
    <property type="project" value="UniProtKB-UniRule"/>
</dbReference>
<evidence type="ECO:0000256" key="11">
    <source>
        <dbReference type="ARBA" id="ARBA00022842"/>
    </source>
</evidence>
<evidence type="ECO:0000256" key="4">
    <source>
        <dbReference type="ARBA" id="ARBA00010561"/>
    </source>
</evidence>
<feature type="transmembrane region" description="Helical" evidence="19">
    <location>
        <begin position="165"/>
        <end position="193"/>
    </location>
</feature>
<evidence type="ECO:0000256" key="2">
    <source>
        <dbReference type="ARBA" id="ARBA00004651"/>
    </source>
</evidence>
<comment type="cofactor">
    <cofactor evidence="1 19">
        <name>Mg(2+)</name>
        <dbReference type="ChEBI" id="CHEBI:18420"/>
    </cofactor>
</comment>
<dbReference type="InParanoid" id="A0A7L4YUV6"/>
<feature type="transmembrane region" description="Helical" evidence="19">
    <location>
        <begin position="44"/>
        <end position="67"/>
    </location>
</feature>
<dbReference type="GO" id="GO:0008818">
    <property type="term" value="F:cobalamin 5'-phosphate synthase activity"/>
    <property type="evidence" value="ECO:0007669"/>
    <property type="project" value="UniProtKB-UniRule"/>
</dbReference>
<dbReference type="KEGG" id="eke:EK0264_11430"/>
<feature type="transmembrane region" description="Helical" evidence="19">
    <location>
        <begin position="199"/>
        <end position="217"/>
    </location>
</feature>
<evidence type="ECO:0000256" key="3">
    <source>
        <dbReference type="ARBA" id="ARBA00004663"/>
    </source>
</evidence>
<feature type="transmembrane region" description="Helical" evidence="19">
    <location>
        <begin position="107"/>
        <end position="126"/>
    </location>
</feature>
<keyword evidence="9 19" id="KW-0808">Transferase</keyword>
<accession>A0A7L4YUV6</accession>
<evidence type="ECO:0000256" key="10">
    <source>
        <dbReference type="ARBA" id="ARBA00022692"/>
    </source>
</evidence>
<feature type="transmembrane region" description="Helical" evidence="19">
    <location>
        <begin position="21"/>
        <end position="38"/>
    </location>
</feature>
<gene>
    <name evidence="19" type="primary">cobS</name>
    <name evidence="20" type="ORF">EK0264_11430</name>
</gene>
<keyword evidence="12 19" id="KW-1133">Transmembrane helix</keyword>
<dbReference type="Proteomes" id="UP000463857">
    <property type="component" value="Chromosome"/>
</dbReference>
<evidence type="ECO:0000313" key="20">
    <source>
        <dbReference type="EMBL" id="QHC02409.1"/>
    </source>
</evidence>
<keyword evidence="7 19" id="KW-1003">Cell membrane</keyword>
<feature type="transmembrane region" description="Helical" evidence="19">
    <location>
        <begin position="132"/>
        <end position="153"/>
    </location>
</feature>
<evidence type="ECO:0000256" key="1">
    <source>
        <dbReference type="ARBA" id="ARBA00001946"/>
    </source>
</evidence>
<evidence type="ECO:0000256" key="16">
    <source>
        <dbReference type="ARBA" id="ARBA00032853"/>
    </source>
</evidence>
<dbReference type="HAMAP" id="MF_00719">
    <property type="entry name" value="CobS"/>
    <property type="match status" value="1"/>
</dbReference>
<sequence length="251" mass="24368">MSIGTLTAVPVPPPRRVDRPVARAAMLLAPLAVLPLALASGLLAAAGIAVSAPPVLTAALVVGLLAWGSRGMHVDGLSDTADGLGASFDRARALEIMSRGDAGPMGVATLVIVLLAQAASLAALLAPSAPDTAPLAVVAIVCASRGALALACLHGVPSAKPDGLGALVAGSVGRGAGVLSAGVVVGLAVGGGVLAGRSWWLGLVAGIACCLVIAVWVRHCTRRLGGITGDVLGSCVEIALLVLAGVLAIPA</sequence>
<evidence type="ECO:0000256" key="5">
    <source>
        <dbReference type="ARBA" id="ARBA00013200"/>
    </source>
</evidence>
<dbReference type="PANTHER" id="PTHR34148">
    <property type="entry name" value="ADENOSYLCOBINAMIDE-GDP RIBAZOLETRANSFERASE"/>
    <property type="match status" value="1"/>
</dbReference>
<evidence type="ECO:0000256" key="9">
    <source>
        <dbReference type="ARBA" id="ARBA00022679"/>
    </source>
</evidence>
<comment type="catalytic activity">
    <reaction evidence="17 19">
        <text>alpha-ribazole + adenosylcob(III)inamide-GDP = adenosylcob(III)alamin + GMP + H(+)</text>
        <dbReference type="Rhea" id="RHEA:16049"/>
        <dbReference type="ChEBI" id="CHEBI:10329"/>
        <dbReference type="ChEBI" id="CHEBI:15378"/>
        <dbReference type="ChEBI" id="CHEBI:18408"/>
        <dbReference type="ChEBI" id="CHEBI:58115"/>
        <dbReference type="ChEBI" id="CHEBI:60487"/>
        <dbReference type="EC" id="2.7.8.26"/>
    </reaction>
</comment>
<keyword evidence="13 19" id="KW-0472">Membrane</keyword>
<evidence type="ECO:0000256" key="15">
    <source>
        <dbReference type="ARBA" id="ARBA00032605"/>
    </source>
</evidence>
<name>A0A7L4YUV6_9ACTN</name>
<dbReference type="GO" id="GO:0005886">
    <property type="term" value="C:plasma membrane"/>
    <property type="evidence" value="ECO:0007669"/>
    <property type="project" value="UniProtKB-SubCell"/>
</dbReference>
<reference evidence="20 21" key="1">
    <citation type="journal article" date="2018" name="Int. J. Syst. Evol. Microbiol.">
        <title>Epidermidibacterium keratini gen. nov., sp. nov., a member of the family Sporichthyaceae, isolated from keratin epidermis.</title>
        <authorList>
            <person name="Lee D.G."/>
            <person name="Trujillo M.E."/>
            <person name="Kang S."/>
            <person name="Nam J.J."/>
            <person name="Kim Y.J."/>
        </authorList>
    </citation>
    <scope>NUCLEOTIDE SEQUENCE [LARGE SCALE GENOMIC DNA]</scope>
    <source>
        <strain evidence="20 21">EPI-7</strain>
    </source>
</reference>
<organism evidence="20 21">
    <name type="scientific">Epidermidibacterium keratini</name>
    <dbReference type="NCBI Taxonomy" id="1891644"/>
    <lineage>
        <taxon>Bacteria</taxon>
        <taxon>Bacillati</taxon>
        <taxon>Actinomycetota</taxon>
        <taxon>Actinomycetes</taxon>
        <taxon>Sporichthyales</taxon>
        <taxon>Sporichthyaceae</taxon>
        <taxon>Epidermidibacterium</taxon>
    </lineage>
</organism>
<keyword evidence="8 19" id="KW-0169">Cobalamin biosynthesis</keyword>
<evidence type="ECO:0000313" key="21">
    <source>
        <dbReference type="Proteomes" id="UP000463857"/>
    </source>
</evidence>
<proteinExistence type="inferred from homology"/>
<dbReference type="FunCoup" id="A0A7L4YUV6">
    <property type="interactions" value="105"/>
</dbReference>
<feature type="transmembrane region" description="Helical" evidence="19">
    <location>
        <begin position="229"/>
        <end position="249"/>
    </location>
</feature>
<evidence type="ECO:0000256" key="8">
    <source>
        <dbReference type="ARBA" id="ARBA00022573"/>
    </source>
</evidence>
<comment type="similarity">
    <text evidence="4 19">Belongs to the CobS family.</text>
</comment>
<dbReference type="Pfam" id="PF02654">
    <property type="entry name" value="CobS"/>
    <property type="match status" value="1"/>
</dbReference>
<keyword evidence="11 19" id="KW-0460">Magnesium</keyword>
<evidence type="ECO:0000256" key="12">
    <source>
        <dbReference type="ARBA" id="ARBA00022989"/>
    </source>
</evidence>
<evidence type="ECO:0000256" key="19">
    <source>
        <dbReference type="HAMAP-Rule" id="MF_00719"/>
    </source>
</evidence>
<dbReference type="OrthoDB" id="9794223at2"/>
<dbReference type="PANTHER" id="PTHR34148:SF1">
    <property type="entry name" value="ADENOSYLCOBINAMIDE-GDP RIBAZOLETRANSFERASE"/>
    <property type="match status" value="1"/>
</dbReference>
<dbReference type="GO" id="GO:0051073">
    <property type="term" value="F:adenosylcobinamide-GDP ribazoletransferase activity"/>
    <property type="evidence" value="ECO:0007669"/>
    <property type="project" value="UniProtKB-UniRule"/>
</dbReference>
<evidence type="ECO:0000256" key="13">
    <source>
        <dbReference type="ARBA" id="ARBA00023136"/>
    </source>
</evidence>
<comment type="catalytic activity">
    <reaction evidence="18 19">
        <text>alpha-ribazole 5'-phosphate + adenosylcob(III)inamide-GDP = adenosylcob(III)alamin 5'-phosphate + GMP + H(+)</text>
        <dbReference type="Rhea" id="RHEA:23560"/>
        <dbReference type="ChEBI" id="CHEBI:15378"/>
        <dbReference type="ChEBI" id="CHEBI:57918"/>
        <dbReference type="ChEBI" id="CHEBI:58115"/>
        <dbReference type="ChEBI" id="CHEBI:60487"/>
        <dbReference type="ChEBI" id="CHEBI:60493"/>
        <dbReference type="EC" id="2.7.8.26"/>
    </reaction>
</comment>
<keyword evidence="10 19" id="KW-0812">Transmembrane</keyword>
<dbReference type="UniPathway" id="UPA00148">
    <property type="reaction ID" value="UER00238"/>
</dbReference>
<dbReference type="AlphaFoldDB" id="A0A7L4YUV6"/>
<evidence type="ECO:0000256" key="6">
    <source>
        <dbReference type="ARBA" id="ARBA00015850"/>
    </source>
</evidence>
<protein>
    <recommendedName>
        <fullName evidence="6 19">Adenosylcobinamide-GDP ribazoletransferase</fullName>
        <ecNumber evidence="5 19">2.7.8.26</ecNumber>
    </recommendedName>
    <alternativeName>
        <fullName evidence="16 19">Cobalamin synthase</fullName>
    </alternativeName>
    <alternativeName>
        <fullName evidence="15 19">Cobalamin-5'-phosphate synthase</fullName>
    </alternativeName>
</protein>
<comment type="function">
    <text evidence="14 19">Joins adenosylcobinamide-GDP and alpha-ribazole to generate adenosylcobalamin (Ado-cobalamin). Also synthesizes adenosylcobalamin 5'-phosphate from adenosylcobinamide-GDP and alpha-ribazole 5'-phosphate.</text>
</comment>
<evidence type="ECO:0000256" key="7">
    <source>
        <dbReference type="ARBA" id="ARBA00022475"/>
    </source>
</evidence>